<accession>A0A0F8Z688</accession>
<reference evidence="1" key="1">
    <citation type="journal article" date="2015" name="Nature">
        <title>Complex archaea that bridge the gap between prokaryotes and eukaryotes.</title>
        <authorList>
            <person name="Spang A."/>
            <person name="Saw J.H."/>
            <person name="Jorgensen S.L."/>
            <person name="Zaremba-Niedzwiedzka K."/>
            <person name="Martijn J."/>
            <person name="Lind A.E."/>
            <person name="van Eijk R."/>
            <person name="Schleper C."/>
            <person name="Guy L."/>
            <person name="Ettema T.J."/>
        </authorList>
    </citation>
    <scope>NUCLEOTIDE SEQUENCE</scope>
</reference>
<evidence type="ECO:0000313" key="1">
    <source>
        <dbReference type="EMBL" id="KKK89302.1"/>
    </source>
</evidence>
<dbReference type="EMBL" id="LAZR01049592">
    <property type="protein sequence ID" value="KKK89302.1"/>
    <property type="molecule type" value="Genomic_DNA"/>
</dbReference>
<dbReference type="AlphaFoldDB" id="A0A0F8Z688"/>
<comment type="caution">
    <text evidence="1">The sequence shown here is derived from an EMBL/GenBank/DDBJ whole genome shotgun (WGS) entry which is preliminary data.</text>
</comment>
<proteinExistence type="predicted"/>
<gene>
    <name evidence="1" type="ORF">LCGC14_2734460</name>
</gene>
<organism evidence="1">
    <name type="scientific">marine sediment metagenome</name>
    <dbReference type="NCBI Taxonomy" id="412755"/>
    <lineage>
        <taxon>unclassified sequences</taxon>
        <taxon>metagenomes</taxon>
        <taxon>ecological metagenomes</taxon>
    </lineage>
</organism>
<sequence>MEKFEELKGKTLKSIKGNVGNDEMVFTTEEGEIARLHYVPD</sequence>
<name>A0A0F8Z688_9ZZZZ</name>
<protein>
    <submittedName>
        <fullName evidence="1">Uncharacterized protein</fullName>
    </submittedName>
</protein>